<sequence length="149" mass="16234">MYPFYQPNKTVMLKHEYPLSLVPLAKLNYKFTERLSQLTRWTEIQSRQEGGHNALSSAVAECSPARSAVGLPVYSFSGGGQECLQDLQTRPLLGHKGPLADARAARKCGGGGSTEGQLTFLSRSGVQHWTPAPQTHSQQLNGGVLHDCK</sequence>
<dbReference type="Proteomes" id="UP001345963">
    <property type="component" value="Unassembled WGS sequence"/>
</dbReference>
<evidence type="ECO:0000256" key="1">
    <source>
        <dbReference type="SAM" id="MobiDB-lite"/>
    </source>
</evidence>
<evidence type="ECO:0000313" key="3">
    <source>
        <dbReference type="Proteomes" id="UP001345963"/>
    </source>
</evidence>
<dbReference type="EMBL" id="JAHUTI010021615">
    <property type="protein sequence ID" value="MED6239568.1"/>
    <property type="molecule type" value="Genomic_DNA"/>
</dbReference>
<accession>A0ABU7ANF7</accession>
<protein>
    <submittedName>
        <fullName evidence="2">Uncharacterized protein</fullName>
    </submittedName>
</protein>
<evidence type="ECO:0000313" key="2">
    <source>
        <dbReference type="EMBL" id="MED6239568.1"/>
    </source>
</evidence>
<name>A0ABU7ANF7_9TELE</name>
<feature type="compositionally biased region" description="Polar residues" evidence="1">
    <location>
        <begin position="130"/>
        <end position="141"/>
    </location>
</feature>
<gene>
    <name evidence="2" type="ORF">ATANTOWER_008006</name>
</gene>
<reference evidence="2 3" key="1">
    <citation type="submission" date="2021-07" db="EMBL/GenBank/DDBJ databases">
        <authorList>
            <person name="Palmer J.M."/>
        </authorList>
    </citation>
    <scope>NUCLEOTIDE SEQUENCE [LARGE SCALE GENOMIC DNA]</scope>
    <source>
        <strain evidence="2 3">AT_MEX2019</strain>
        <tissue evidence="2">Muscle</tissue>
    </source>
</reference>
<comment type="caution">
    <text evidence="2">The sequence shown here is derived from an EMBL/GenBank/DDBJ whole genome shotgun (WGS) entry which is preliminary data.</text>
</comment>
<feature type="region of interest" description="Disordered" evidence="1">
    <location>
        <begin position="130"/>
        <end position="149"/>
    </location>
</feature>
<organism evidence="2 3">
    <name type="scientific">Ataeniobius toweri</name>
    <dbReference type="NCBI Taxonomy" id="208326"/>
    <lineage>
        <taxon>Eukaryota</taxon>
        <taxon>Metazoa</taxon>
        <taxon>Chordata</taxon>
        <taxon>Craniata</taxon>
        <taxon>Vertebrata</taxon>
        <taxon>Euteleostomi</taxon>
        <taxon>Actinopterygii</taxon>
        <taxon>Neopterygii</taxon>
        <taxon>Teleostei</taxon>
        <taxon>Neoteleostei</taxon>
        <taxon>Acanthomorphata</taxon>
        <taxon>Ovalentaria</taxon>
        <taxon>Atherinomorphae</taxon>
        <taxon>Cyprinodontiformes</taxon>
        <taxon>Goodeidae</taxon>
        <taxon>Ataeniobius</taxon>
    </lineage>
</organism>
<keyword evidence="3" id="KW-1185">Reference proteome</keyword>
<proteinExistence type="predicted"/>